<keyword evidence="2" id="KW-1185">Reference proteome</keyword>
<evidence type="ECO:0000313" key="1">
    <source>
        <dbReference type="EMBL" id="RDJ20134.1"/>
    </source>
</evidence>
<name>A0A370KYR6_9HYPH</name>
<dbReference type="EMBL" id="QQTP01000022">
    <property type="protein sequence ID" value="RDJ20134.1"/>
    <property type="molecule type" value="Genomic_DNA"/>
</dbReference>
<protein>
    <submittedName>
        <fullName evidence="1">Uncharacterized protein</fullName>
    </submittedName>
</protein>
<dbReference type="AlphaFoldDB" id="A0A370KYR6"/>
<organism evidence="1 2">
    <name type="scientific">Bosea caraganae</name>
    <dbReference type="NCBI Taxonomy" id="2763117"/>
    <lineage>
        <taxon>Bacteria</taxon>
        <taxon>Pseudomonadati</taxon>
        <taxon>Pseudomonadota</taxon>
        <taxon>Alphaproteobacteria</taxon>
        <taxon>Hyphomicrobiales</taxon>
        <taxon>Boseaceae</taxon>
        <taxon>Bosea</taxon>
    </lineage>
</organism>
<gene>
    <name evidence="1" type="ORF">DWE98_26230</name>
</gene>
<proteinExistence type="predicted"/>
<reference evidence="2" key="1">
    <citation type="submission" date="2018-07" db="EMBL/GenBank/DDBJ databases">
        <authorList>
            <person name="Safronova V.I."/>
            <person name="Chirak E.R."/>
            <person name="Sazanova A.L."/>
        </authorList>
    </citation>
    <scope>NUCLEOTIDE SEQUENCE [LARGE SCALE GENOMIC DNA]</scope>
    <source>
        <strain evidence="2">RCAM04685</strain>
    </source>
</reference>
<comment type="caution">
    <text evidence="1">The sequence shown here is derived from an EMBL/GenBank/DDBJ whole genome shotgun (WGS) entry which is preliminary data.</text>
</comment>
<sequence>MRRNHPDQTELQLEPRELYREQCEDAEGNRYTVIAWRPFPGLDLVEFTLDDGSPVKFVDDCLFQVAETGTFITRCP</sequence>
<accession>A0A370KYR6</accession>
<dbReference type="Proteomes" id="UP000255207">
    <property type="component" value="Unassembled WGS sequence"/>
</dbReference>
<evidence type="ECO:0000313" key="2">
    <source>
        <dbReference type="Proteomes" id="UP000255207"/>
    </source>
</evidence>